<dbReference type="SUPFAM" id="SSF53187">
    <property type="entry name" value="Zn-dependent exopeptidases"/>
    <property type="match status" value="1"/>
</dbReference>
<dbReference type="Pfam" id="PF05013">
    <property type="entry name" value="FGase"/>
    <property type="match status" value="1"/>
</dbReference>
<dbReference type="PIRSF" id="PIRSF029730">
    <property type="entry name" value="UCP029730"/>
    <property type="match status" value="1"/>
</dbReference>
<evidence type="ECO:0000313" key="3">
    <source>
        <dbReference type="Proteomes" id="UP001157914"/>
    </source>
</evidence>
<gene>
    <name evidence="2" type="ORF">SAMN06265374_1352</name>
</gene>
<dbReference type="InterPro" id="IPR007709">
    <property type="entry name" value="N-FG_amidohydro"/>
</dbReference>
<dbReference type="Proteomes" id="UP001157914">
    <property type="component" value="Unassembled WGS sequence"/>
</dbReference>
<name>A0ABY1NJZ0_9HYPH</name>
<evidence type="ECO:0000313" key="2">
    <source>
        <dbReference type="EMBL" id="SMP11688.1"/>
    </source>
</evidence>
<organism evidence="2 3">
    <name type="scientific">Roseibium denhamense</name>
    <dbReference type="NCBI Taxonomy" id="76305"/>
    <lineage>
        <taxon>Bacteria</taxon>
        <taxon>Pseudomonadati</taxon>
        <taxon>Pseudomonadota</taxon>
        <taxon>Alphaproteobacteria</taxon>
        <taxon>Hyphomicrobiales</taxon>
        <taxon>Stappiaceae</taxon>
        <taxon>Roseibium</taxon>
    </lineage>
</organism>
<dbReference type="EMBL" id="FXTT01000001">
    <property type="protein sequence ID" value="SMP11688.1"/>
    <property type="molecule type" value="Genomic_DNA"/>
</dbReference>
<reference evidence="2 3" key="1">
    <citation type="submission" date="2017-05" db="EMBL/GenBank/DDBJ databases">
        <authorList>
            <person name="Varghese N."/>
            <person name="Submissions S."/>
        </authorList>
    </citation>
    <scope>NUCLEOTIDE SEQUENCE [LARGE SCALE GENOMIC DNA]</scope>
    <source>
        <strain evidence="2 3">DSM 15949</strain>
    </source>
</reference>
<comment type="caution">
    <text evidence="2">The sequence shown here is derived from an EMBL/GenBank/DDBJ whole genome shotgun (WGS) entry which is preliminary data.</text>
</comment>
<sequence length="299" mass="33403">MSGEMRFLSKTHANPDRSASESRSTDKMAKMNQAADPSAIDFPPYEYVTGDPGSGLLLLCDHASNAVPPEYGDLGVPAEQFERHIGYDIGARAVTLELAKRLNAPACLTTYSRLLIDPNRGEDDPTLLMRLSDGAVVPGNAHADQKERERRISRFHKPYHDLIETTLDLSLQSAPPPVVVSIHSFTPVWRGVPRPWHATVLWDSDPRAVRLMLDGLRRQPDLVVGDNEPYDGALKNDTMYRHATRRGLSQVLLELRQDLIANTGGQLEWAGRLEPILREIAQDAECRTIQFFRSRCDAD</sequence>
<evidence type="ECO:0000256" key="1">
    <source>
        <dbReference type="SAM" id="MobiDB-lite"/>
    </source>
</evidence>
<dbReference type="Gene3D" id="3.40.630.40">
    <property type="entry name" value="Zn-dependent exopeptidases"/>
    <property type="match status" value="1"/>
</dbReference>
<feature type="compositionally biased region" description="Basic and acidic residues" evidence="1">
    <location>
        <begin position="13"/>
        <end position="29"/>
    </location>
</feature>
<accession>A0ABY1NJZ0</accession>
<keyword evidence="3" id="KW-1185">Reference proteome</keyword>
<dbReference type="InterPro" id="IPR011227">
    <property type="entry name" value="UCP029730"/>
</dbReference>
<proteinExistence type="predicted"/>
<feature type="region of interest" description="Disordered" evidence="1">
    <location>
        <begin position="1"/>
        <end position="37"/>
    </location>
</feature>
<protein>
    <submittedName>
        <fullName evidence="2">Predicted N-formylglutamate amidohydrolase</fullName>
    </submittedName>
</protein>